<evidence type="ECO:0000313" key="3">
    <source>
        <dbReference type="Proteomes" id="UP000239736"/>
    </source>
</evidence>
<dbReference type="EMBL" id="PRDS01000003">
    <property type="protein sequence ID" value="PPB81179.1"/>
    <property type="molecule type" value="Genomic_DNA"/>
</dbReference>
<dbReference type="AlphaFoldDB" id="A0A2S5JIB0"/>
<comment type="caution">
    <text evidence="2">The sequence shown here is derived from an EMBL/GenBank/DDBJ whole genome shotgun (WGS) entry which is preliminary data.</text>
</comment>
<accession>A0A2S5JIB0</accession>
<keyword evidence="3" id="KW-1185">Reference proteome</keyword>
<dbReference type="Proteomes" id="UP000239736">
    <property type="component" value="Unassembled WGS sequence"/>
</dbReference>
<proteinExistence type="predicted"/>
<feature type="compositionally biased region" description="Basic and acidic residues" evidence="1">
    <location>
        <begin position="145"/>
        <end position="162"/>
    </location>
</feature>
<dbReference type="RefSeq" id="WP_104069998.1">
    <property type="nucleotide sequence ID" value="NZ_PRDS01000003.1"/>
</dbReference>
<organism evidence="2 3">
    <name type="scientific">Albidovulum inexpectatum</name>
    <dbReference type="NCBI Taxonomy" id="196587"/>
    <lineage>
        <taxon>Bacteria</taxon>
        <taxon>Pseudomonadati</taxon>
        <taxon>Pseudomonadota</taxon>
        <taxon>Alphaproteobacteria</taxon>
        <taxon>Rhodobacterales</taxon>
        <taxon>Paracoccaceae</taxon>
        <taxon>Albidovulum</taxon>
    </lineage>
</organism>
<feature type="region of interest" description="Disordered" evidence="1">
    <location>
        <begin position="1"/>
        <end position="21"/>
    </location>
</feature>
<reference evidence="2 3" key="1">
    <citation type="submission" date="2018-01" db="EMBL/GenBank/DDBJ databases">
        <title>Genomic Encyclopedia of Archaeal and Bacterial Type Strains, Phase II (KMG-II): from individual species to whole genera.</title>
        <authorList>
            <person name="Goeker M."/>
        </authorList>
    </citation>
    <scope>NUCLEOTIDE SEQUENCE [LARGE SCALE GENOMIC DNA]</scope>
    <source>
        <strain evidence="2 3">DSM 12048</strain>
    </source>
</reference>
<evidence type="ECO:0000256" key="1">
    <source>
        <dbReference type="SAM" id="MobiDB-lite"/>
    </source>
</evidence>
<evidence type="ECO:0008006" key="4">
    <source>
        <dbReference type="Google" id="ProtNLM"/>
    </source>
</evidence>
<evidence type="ECO:0000313" key="2">
    <source>
        <dbReference type="EMBL" id="PPB81179.1"/>
    </source>
</evidence>
<feature type="region of interest" description="Disordered" evidence="1">
    <location>
        <begin position="145"/>
        <end position="184"/>
    </location>
</feature>
<gene>
    <name evidence="2" type="ORF">LV82_01221</name>
</gene>
<name>A0A2S5JIB0_9RHOB</name>
<sequence length="184" mass="19740">MTDRRNKTIHDKEDDLTTEGVAEKVASEAAKAREAVKDKAQQAAEMARTKAREVADTARDTAADRVETAAEAAEAASERLPAGSLEERAMERVASSIRDAAQAISQTRLDAVLGDVERIARRNPVAFAATAAVLGFAVARMVKASERRAHDPDHSGGPDWKRPLPTATSPAAYRGSQLPRRVGQ</sequence>
<protein>
    <recommendedName>
        <fullName evidence="4">ElaB/YqjD/DUF883 family membrane-anchored ribosome-binding protein</fullName>
    </recommendedName>
</protein>